<dbReference type="InterPro" id="IPR046825">
    <property type="entry name" value="PDH_C"/>
</dbReference>
<dbReference type="Pfam" id="PF02153">
    <property type="entry name" value="PDH_N"/>
    <property type="match status" value="1"/>
</dbReference>
<dbReference type="InterPro" id="IPR036291">
    <property type="entry name" value="NAD(P)-bd_dom_sf"/>
</dbReference>
<dbReference type="PROSITE" id="PS51176">
    <property type="entry name" value="PDH_ADH"/>
    <property type="match status" value="1"/>
</dbReference>
<dbReference type="OrthoDB" id="6198144at2"/>
<evidence type="ECO:0000256" key="2">
    <source>
        <dbReference type="ARBA" id="ARBA00004496"/>
    </source>
</evidence>
<dbReference type="UniPathway" id="UPA00122">
    <property type="reaction ID" value="UER00961"/>
</dbReference>
<evidence type="ECO:0000259" key="18">
    <source>
        <dbReference type="PROSITE" id="PS51176"/>
    </source>
</evidence>
<evidence type="ECO:0000256" key="6">
    <source>
        <dbReference type="ARBA" id="ARBA00022498"/>
    </source>
</evidence>
<dbReference type="SUPFAM" id="SSF48600">
    <property type="entry name" value="Chorismate mutase II"/>
    <property type="match status" value="1"/>
</dbReference>
<dbReference type="NCBIfam" id="TIGR01799">
    <property type="entry name" value="CM_T"/>
    <property type="match status" value="1"/>
</dbReference>
<keyword evidence="20" id="KW-1185">Reference proteome</keyword>
<evidence type="ECO:0000256" key="10">
    <source>
        <dbReference type="ARBA" id="ARBA00023141"/>
    </source>
</evidence>
<evidence type="ECO:0000256" key="12">
    <source>
        <dbReference type="ARBA" id="ARBA00023268"/>
    </source>
</evidence>
<keyword evidence="8 16" id="KW-0560">Oxidoreductase</keyword>
<keyword evidence="7 16" id="KW-0028">Amino-acid biosynthesis</keyword>
<comment type="catalytic activity">
    <reaction evidence="1">
        <text>chorismate = prephenate</text>
        <dbReference type="Rhea" id="RHEA:13897"/>
        <dbReference type="ChEBI" id="CHEBI:29748"/>
        <dbReference type="ChEBI" id="CHEBI:29934"/>
        <dbReference type="EC" id="5.4.99.5"/>
    </reaction>
</comment>
<dbReference type="GO" id="GO:0046417">
    <property type="term" value="P:chorismate metabolic process"/>
    <property type="evidence" value="ECO:0007669"/>
    <property type="project" value="InterPro"/>
</dbReference>
<dbReference type="GO" id="GO:0070403">
    <property type="term" value="F:NAD+ binding"/>
    <property type="evidence" value="ECO:0007669"/>
    <property type="project" value="InterPro"/>
</dbReference>
<keyword evidence="11 16" id="KW-0413">Isomerase</keyword>
<dbReference type="PROSITE" id="PS51168">
    <property type="entry name" value="CHORISMATE_MUT_2"/>
    <property type="match status" value="1"/>
</dbReference>
<dbReference type="GO" id="GO:0005737">
    <property type="term" value="C:cytoplasm"/>
    <property type="evidence" value="ECO:0007669"/>
    <property type="project" value="UniProtKB-SubCell"/>
</dbReference>
<dbReference type="GO" id="GO:0006571">
    <property type="term" value="P:tyrosine biosynthetic process"/>
    <property type="evidence" value="ECO:0007669"/>
    <property type="project" value="UniProtKB-UniPathway"/>
</dbReference>
<dbReference type="Pfam" id="PF01817">
    <property type="entry name" value="CM_2"/>
    <property type="match status" value="1"/>
</dbReference>
<dbReference type="InterPro" id="IPR008927">
    <property type="entry name" value="6-PGluconate_DH-like_C_sf"/>
</dbReference>
<evidence type="ECO:0000256" key="3">
    <source>
        <dbReference type="ARBA" id="ARBA00004817"/>
    </source>
</evidence>
<dbReference type="GO" id="GO:0004106">
    <property type="term" value="F:chorismate mutase activity"/>
    <property type="evidence" value="ECO:0007669"/>
    <property type="project" value="UniProtKB-EC"/>
</dbReference>
<dbReference type="Pfam" id="PF20463">
    <property type="entry name" value="PDH_C"/>
    <property type="match status" value="1"/>
</dbReference>
<evidence type="ECO:0000256" key="8">
    <source>
        <dbReference type="ARBA" id="ARBA00023002"/>
    </source>
</evidence>
<comment type="subcellular location">
    <subcellularLocation>
        <location evidence="2 16">Cytoplasm</location>
    </subcellularLocation>
</comment>
<feature type="domain" description="Prephenate/arogenate dehydrogenase" evidence="18">
    <location>
        <begin position="100"/>
        <end position="362"/>
    </location>
</feature>
<proteinExistence type="inferred from homology"/>
<comment type="catalytic activity">
    <reaction evidence="13">
        <text>prephenate + NAD(+) = 3-(4-hydroxyphenyl)pyruvate + CO2 + NADH</text>
        <dbReference type="Rhea" id="RHEA:13869"/>
        <dbReference type="ChEBI" id="CHEBI:16526"/>
        <dbReference type="ChEBI" id="CHEBI:29934"/>
        <dbReference type="ChEBI" id="CHEBI:36242"/>
        <dbReference type="ChEBI" id="CHEBI:57540"/>
        <dbReference type="ChEBI" id="CHEBI:57945"/>
        <dbReference type="EC" id="1.3.1.12"/>
    </reaction>
</comment>
<evidence type="ECO:0000256" key="15">
    <source>
        <dbReference type="ARBA" id="ARBA00074179"/>
    </source>
</evidence>
<protein>
    <recommendedName>
        <fullName evidence="15 16">T-protein</fullName>
    </recommendedName>
</protein>
<dbReference type="FunFam" id="3.40.50.720:FF:000170">
    <property type="entry name" value="T-protein"/>
    <property type="match status" value="1"/>
</dbReference>
<feature type="domain" description="Chorismate mutase" evidence="17">
    <location>
        <begin position="1"/>
        <end position="91"/>
    </location>
</feature>
<dbReference type="SUPFAM" id="SSF48179">
    <property type="entry name" value="6-phosphogluconate dehydrogenase C-terminal domain-like"/>
    <property type="match status" value="1"/>
</dbReference>
<dbReference type="PIRSF" id="PIRSF001499">
    <property type="entry name" value="Chor_mut_pdh_Tpr"/>
    <property type="match status" value="1"/>
</dbReference>
<dbReference type="PANTHER" id="PTHR21363:SF0">
    <property type="entry name" value="PREPHENATE DEHYDROGENASE [NADP(+)]"/>
    <property type="match status" value="1"/>
</dbReference>
<evidence type="ECO:0000256" key="1">
    <source>
        <dbReference type="ARBA" id="ARBA00000824"/>
    </source>
</evidence>
<dbReference type="PANTHER" id="PTHR21363">
    <property type="entry name" value="PREPHENATE DEHYDROGENASE"/>
    <property type="match status" value="1"/>
</dbReference>
<dbReference type="Gene3D" id="1.10.3660.10">
    <property type="entry name" value="6-phosphogluconate dehydrogenase C-terminal like domain"/>
    <property type="match status" value="1"/>
</dbReference>
<keyword evidence="12" id="KW-0511">Multifunctional enzyme</keyword>
<dbReference type="InterPro" id="IPR036263">
    <property type="entry name" value="Chorismate_II_sf"/>
</dbReference>
<evidence type="ECO:0000256" key="14">
    <source>
        <dbReference type="ARBA" id="ARBA00061334"/>
    </source>
</evidence>
<dbReference type="NCBIfam" id="NF008400">
    <property type="entry name" value="PRK11199.1"/>
    <property type="match status" value="1"/>
</dbReference>
<reference evidence="19 20" key="1">
    <citation type="submission" date="2019-09" db="EMBL/GenBank/DDBJ databases">
        <title>Hybrid Assembly of the complete Genome of the Deep-Sea Bacterium Moritella marina from long Nanopore and Illumina reads.</title>
        <authorList>
            <person name="Magin S."/>
            <person name="Georgoulis A."/>
            <person name="Papadimitriou K."/>
            <person name="Iliakis G."/>
            <person name="Vorgias C.E."/>
        </authorList>
    </citation>
    <scope>NUCLEOTIDE SEQUENCE [LARGE SCALE GENOMIC DNA]</scope>
    <source>
        <strain evidence="19 20">MP-1</strain>
    </source>
</reference>
<dbReference type="InterPro" id="IPR011277">
    <property type="entry name" value="CM_T"/>
</dbReference>
<dbReference type="Gene3D" id="1.20.59.10">
    <property type="entry name" value="Chorismate mutase"/>
    <property type="match status" value="1"/>
</dbReference>
<evidence type="ECO:0000256" key="11">
    <source>
        <dbReference type="ARBA" id="ARBA00023235"/>
    </source>
</evidence>
<sequence>MILDPLGKLRDKIDDVDQQLVDLLAQRIALVAEVGEIKSEHGLPIYVPERETAMLEKRREEAESKGVPGDLIEDVLRRVMRESYASEKDSGFKTVKPELGRVVVIGGAGKLGMLFVRMFRLSGYQVDILEQGDWDKADALFANAGLVVVSVPINLTETIIAKLGRLPKDCVLADITSIKNKPLQAMLTAHEGPVVGLHPMFGPDVGNLAKQVIVCCDGRGKAQYQWLLEQMQIWGARIYDVDAKQHDEAMTLIQALRHFTTFVYGAHLAEENPDIQQLLDLSSPIYRLELAMVGRLFAQDPTLYADIILASDNNIAMIRRYAERFMQAADMLERKDKAGFINSFETVSDWFGDYSTQFLQESRNLLLQANDNRQFFGVES</sequence>
<dbReference type="GO" id="GO:0004665">
    <property type="term" value="F:prephenate dehydrogenase (NADP+) activity"/>
    <property type="evidence" value="ECO:0007669"/>
    <property type="project" value="InterPro"/>
</dbReference>
<dbReference type="InterPro" id="IPR050812">
    <property type="entry name" value="Preph/Arog_dehydrog"/>
</dbReference>
<accession>A0A5J6WH37</accession>
<dbReference type="InterPro" id="IPR036979">
    <property type="entry name" value="CM_dom_sf"/>
</dbReference>
<dbReference type="UniPathway" id="UPA00120">
    <property type="reaction ID" value="UER00203"/>
</dbReference>
<dbReference type="Gene3D" id="3.40.50.720">
    <property type="entry name" value="NAD(P)-binding Rossmann-like Domain"/>
    <property type="match status" value="1"/>
</dbReference>
<comment type="pathway">
    <text evidence="3 16">Metabolic intermediate biosynthesis; prephenate biosynthesis; prephenate from chorismate: step 1/1.</text>
</comment>
<dbReference type="EMBL" id="CP044399">
    <property type="protein sequence ID" value="QFI36490.1"/>
    <property type="molecule type" value="Genomic_DNA"/>
</dbReference>
<comment type="similarity">
    <text evidence="14">In the C-terminal section; belongs to the prephenate/arogenate dehydrogenase family.</text>
</comment>
<keyword evidence="9 16" id="KW-0520">NAD</keyword>
<dbReference type="KEGG" id="mmaa:FR932_00950"/>
<evidence type="ECO:0000313" key="19">
    <source>
        <dbReference type="EMBL" id="QFI36490.1"/>
    </source>
</evidence>
<dbReference type="InterPro" id="IPR008244">
    <property type="entry name" value="Chor_mut/prephenate_DH_T"/>
</dbReference>
<gene>
    <name evidence="19" type="primary">tyrA</name>
    <name evidence="19" type="ORF">FR932_00950</name>
</gene>
<comment type="pathway">
    <text evidence="4 16">Amino-acid biosynthesis; L-tyrosine biosynthesis; (4-hydroxyphenyl)pyruvate from prephenate (NAD(+) route): step 1/1.</text>
</comment>
<evidence type="ECO:0000256" key="16">
    <source>
        <dbReference type="PIRNR" id="PIRNR001499"/>
    </source>
</evidence>
<keyword evidence="10 16" id="KW-0057">Aromatic amino acid biosynthesis</keyword>
<dbReference type="SUPFAM" id="SSF51735">
    <property type="entry name" value="NAD(P)-binding Rossmann-fold domains"/>
    <property type="match status" value="1"/>
</dbReference>
<dbReference type="SMART" id="SM00830">
    <property type="entry name" value="CM_2"/>
    <property type="match status" value="1"/>
</dbReference>
<dbReference type="InterPro" id="IPR002701">
    <property type="entry name" value="CM_II_prokaryot"/>
</dbReference>
<dbReference type="FunFam" id="1.10.3660.10:FF:000001">
    <property type="entry name" value="T-protein"/>
    <property type="match status" value="1"/>
</dbReference>
<evidence type="ECO:0000259" key="17">
    <source>
        <dbReference type="PROSITE" id="PS51168"/>
    </source>
</evidence>
<evidence type="ECO:0000256" key="7">
    <source>
        <dbReference type="ARBA" id="ARBA00022605"/>
    </source>
</evidence>
<dbReference type="InterPro" id="IPR046826">
    <property type="entry name" value="PDH_N"/>
</dbReference>
<evidence type="ECO:0000313" key="20">
    <source>
        <dbReference type="Proteomes" id="UP000327424"/>
    </source>
</evidence>
<dbReference type="Proteomes" id="UP000327424">
    <property type="component" value="Chromosome"/>
</dbReference>
<evidence type="ECO:0000256" key="4">
    <source>
        <dbReference type="ARBA" id="ARBA00005067"/>
    </source>
</evidence>
<dbReference type="AlphaFoldDB" id="A0A5J6WH37"/>
<evidence type="ECO:0000256" key="9">
    <source>
        <dbReference type="ARBA" id="ARBA00023027"/>
    </source>
</evidence>
<dbReference type="GO" id="GO:0008977">
    <property type="term" value="F:prephenate dehydrogenase (NAD+) activity"/>
    <property type="evidence" value="ECO:0007669"/>
    <property type="project" value="UniProtKB-EC"/>
</dbReference>
<name>A0A5J6WH37_MORMI</name>
<dbReference type="RefSeq" id="WP_019440794.1">
    <property type="nucleotide sequence ID" value="NZ_ALOE01000011.1"/>
</dbReference>
<evidence type="ECO:0000256" key="5">
    <source>
        <dbReference type="ARBA" id="ARBA00022490"/>
    </source>
</evidence>
<dbReference type="InterPro" id="IPR003099">
    <property type="entry name" value="Prephen_DH"/>
</dbReference>
<organism evidence="19 20">
    <name type="scientific">Moritella marina ATCC 15381</name>
    <dbReference type="NCBI Taxonomy" id="1202962"/>
    <lineage>
        <taxon>Bacteria</taxon>
        <taxon>Pseudomonadati</taxon>
        <taxon>Pseudomonadota</taxon>
        <taxon>Gammaproteobacteria</taxon>
        <taxon>Alteromonadales</taxon>
        <taxon>Moritellaceae</taxon>
        <taxon>Moritella</taxon>
    </lineage>
</organism>
<keyword evidence="5 16" id="KW-0963">Cytoplasm</keyword>
<evidence type="ECO:0000256" key="13">
    <source>
        <dbReference type="ARBA" id="ARBA00049260"/>
    </source>
</evidence>
<keyword evidence="6 16" id="KW-0827">Tyrosine biosynthesis</keyword>